<keyword evidence="2" id="KW-0238">DNA-binding</keyword>
<keyword evidence="1" id="KW-0805">Transcription regulation</keyword>
<evidence type="ECO:0000256" key="2">
    <source>
        <dbReference type="ARBA" id="ARBA00023125"/>
    </source>
</evidence>
<dbReference type="RefSeq" id="WP_083507572.1">
    <property type="nucleotide sequence ID" value="NZ_BBWR01000002.1"/>
</dbReference>
<dbReference type="SUPFAM" id="SSF51206">
    <property type="entry name" value="cAMP-binding domain-like"/>
    <property type="match status" value="1"/>
</dbReference>
<protein>
    <submittedName>
        <fullName evidence="5">cAMP-binding protein</fullName>
    </submittedName>
</protein>
<dbReference type="InterPro" id="IPR036390">
    <property type="entry name" value="WH_DNA-bd_sf"/>
</dbReference>
<reference evidence="5" key="1">
    <citation type="journal article" date="2015" name="Proc. Natl. Acad. Sci. U.S.A.">
        <title>Bacterial clade with the ribosomal RNA operon on a small plasmid rather than the chromosome.</title>
        <authorList>
            <person name="Anda M."/>
            <person name="Ohtsubo Y."/>
            <person name="Okubo T."/>
            <person name="Sugawara M."/>
            <person name="Nagata Y."/>
            <person name="Tsuda M."/>
            <person name="Minamisawa K."/>
            <person name="Mitsui H."/>
        </authorList>
    </citation>
    <scope>NUCLEOTIDE SEQUENCE</scope>
    <source>
        <strain evidence="5">JCM 14755</strain>
    </source>
</reference>
<dbReference type="EMBL" id="LC066377">
    <property type="protein sequence ID" value="BAT28709.1"/>
    <property type="molecule type" value="Genomic_DNA"/>
</dbReference>
<dbReference type="AlphaFoldDB" id="A0A0P0Z461"/>
<name>A0A0P0Z461_9HYPH</name>
<dbReference type="PROSITE" id="PS51063">
    <property type="entry name" value="HTH_CRP_2"/>
    <property type="match status" value="1"/>
</dbReference>
<accession>A0A0P0Z461</accession>
<feature type="domain" description="HTH crp-type" evidence="4">
    <location>
        <begin position="137"/>
        <end position="211"/>
    </location>
</feature>
<evidence type="ECO:0000259" key="4">
    <source>
        <dbReference type="PROSITE" id="PS51063"/>
    </source>
</evidence>
<dbReference type="InterPro" id="IPR000595">
    <property type="entry name" value="cNMP-bd_dom"/>
</dbReference>
<dbReference type="InterPro" id="IPR036388">
    <property type="entry name" value="WH-like_DNA-bd_sf"/>
</dbReference>
<dbReference type="OrthoDB" id="7584044at2"/>
<dbReference type="InterPro" id="IPR014710">
    <property type="entry name" value="RmlC-like_jellyroll"/>
</dbReference>
<dbReference type="InterPro" id="IPR018490">
    <property type="entry name" value="cNMP-bd_dom_sf"/>
</dbReference>
<proteinExistence type="predicted"/>
<evidence type="ECO:0000313" key="5">
    <source>
        <dbReference type="EMBL" id="BAT28709.1"/>
    </source>
</evidence>
<dbReference type="GO" id="GO:0006355">
    <property type="term" value="P:regulation of DNA-templated transcription"/>
    <property type="evidence" value="ECO:0007669"/>
    <property type="project" value="InterPro"/>
</dbReference>
<dbReference type="SMART" id="SM00419">
    <property type="entry name" value="HTH_CRP"/>
    <property type="match status" value="1"/>
</dbReference>
<dbReference type="InterPro" id="IPR012318">
    <property type="entry name" value="HTH_CRP"/>
</dbReference>
<dbReference type="Gene3D" id="1.10.10.10">
    <property type="entry name" value="Winged helix-like DNA-binding domain superfamily/Winged helix DNA-binding domain"/>
    <property type="match status" value="1"/>
</dbReference>
<evidence type="ECO:0000256" key="3">
    <source>
        <dbReference type="ARBA" id="ARBA00023163"/>
    </source>
</evidence>
<organism evidence="5">
    <name type="scientific">Aureimonas frigidaquae</name>
    <dbReference type="NCBI Taxonomy" id="424757"/>
    <lineage>
        <taxon>Bacteria</taxon>
        <taxon>Pseudomonadati</taxon>
        <taxon>Pseudomonadota</taxon>
        <taxon>Alphaproteobacteria</taxon>
        <taxon>Hyphomicrobiales</taxon>
        <taxon>Aurantimonadaceae</taxon>
        <taxon>Aureimonas</taxon>
    </lineage>
</organism>
<sequence>MQSLAAISAAEEDTLAALPWRYEDFGPRHQFVGVGDTPTASCIVVSGFVVRGRYTEAGERQILAVHIPGDLPDLQSLNLRRMDHSLETIGRCRVGFVSHNALRRACEHTSSLVTAFWRETLVDASLYRAAIFRNGQLEPVARLAHFLCELYFRHKAVGLVGPKGFPFQMSQEVTGEVLGLTVVSVNRAAKALRAQGLLETTDRHIHVPDVTALCRIGQFDRTFLHQGER</sequence>
<dbReference type="Pfam" id="PF13545">
    <property type="entry name" value="HTH_Crp_2"/>
    <property type="match status" value="1"/>
</dbReference>
<dbReference type="Pfam" id="PF00027">
    <property type="entry name" value="cNMP_binding"/>
    <property type="match status" value="1"/>
</dbReference>
<dbReference type="Gene3D" id="2.60.120.10">
    <property type="entry name" value="Jelly Rolls"/>
    <property type="match status" value="1"/>
</dbReference>
<dbReference type="GO" id="GO:0003677">
    <property type="term" value="F:DNA binding"/>
    <property type="evidence" value="ECO:0007669"/>
    <property type="project" value="UniProtKB-KW"/>
</dbReference>
<keyword evidence="3" id="KW-0804">Transcription</keyword>
<dbReference type="SUPFAM" id="SSF46785">
    <property type="entry name" value="Winged helix' DNA-binding domain"/>
    <property type="match status" value="1"/>
</dbReference>
<evidence type="ECO:0000256" key="1">
    <source>
        <dbReference type="ARBA" id="ARBA00023015"/>
    </source>
</evidence>